<evidence type="ECO:0000256" key="3">
    <source>
        <dbReference type="ARBA" id="ARBA00022448"/>
    </source>
</evidence>
<dbReference type="InterPro" id="IPR006143">
    <property type="entry name" value="RND_pump_MFP"/>
</dbReference>
<evidence type="ECO:0000313" key="8">
    <source>
        <dbReference type="EMBL" id="ROQ27382.1"/>
    </source>
</evidence>
<organism evidence="8 9">
    <name type="scientific">Gallaecimonas pentaromativorans</name>
    <dbReference type="NCBI Taxonomy" id="584787"/>
    <lineage>
        <taxon>Bacteria</taxon>
        <taxon>Pseudomonadati</taxon>
        <taxon>Pseudomonadota</taxon>
        <taxon>Gammaproteobacteria</taxon>
        <taxon>Enterobacterales</taxon>
        <taxon>Gallaecimonadaceae</taxon>
        <taxon>Gallaecimonas</taxon>
    </lineage>
</organism>
<dbReference type="InterPro" id="IPR058625">
    <property type="entry name" value="MdtA-like_BSH"/>
</dbReference>
<evidence type="ECO:0000256" key="4">
    <source>
        <dbReference type="SAM" id="Coils"/>
    </source>
</evidence>
<gene>
    <name evidence="8" type="ORF">EDC28_10430</name>
</gene>
<accession>A0A3N1P7Q5</accession>
<proteinExistence type="inferred from homology"/>
<dbReference type="STRING" id="584787.GCA_001247655_02454"/>
<evidence type="ECO:0000259" key="5">
    <source>
        <dbReference type="Pfam" id="PF25917"/>
    </source>
</evidence>
<comment type="subcellular location">
    <subcellularLocation>
        <location evidence="1">Cell envelope</location>
    </subcellularLocation>
</comment>
<dbReference type="InterPro" id="IPR058636">
    <property type="entry name" value="Beta-barrel_YknX"/>
</dbReference>
<evidence type="ECO:0000256" key="2">
    <source>
        <dbReference type="ARBA" id="ARBA00009477"/>
    </source>
</evidence>
<feature type="domain" description="YknX-like beta-barrel" evidence="7">
    <location>
        <begin position="225"/>
        <end position="299"/>
    </location>
</feature>
<dbReference type="EMBL" id="RJUL01000004">
    <property type="protein sequence ID" value="ROQ27382.1"/>
    <property type="molecule type" value="Genomic_DNA"/>
</dbReference>
<dbReference type="GO" id="GO:1990281">
    <property type="term" value="C:efflux pump complex"/>
    <property type="evidence" value="ECO:0007669"/>
    <property type="project" value="TreeGrafter"/>
</dbReference>
<dbReference type="SUPFAM" id="SSF111369">
    <property type="entry name" value="HlyD-like secretion proteins"/>
    <property type="match status" value="1"/>
</dbReference>
<dbReference type="NCBIfam" id="TIGR01730">
    <property type="entry name" value="RND_mfp"/>
    <property type="match status" value="1"/>
</dbReference>
<keyword evidence="9" id="KW-1185">Reference proteome</keyword>
<dbReference type="InterPro" id="IPR058627">
    <property type="entry name" value="MdtA-like_C"/>
</dbReference>
<feature type="domain" description="Multidrug resistance protein MdtA-like C-terminal permuted SH3" evidence="6">
    <location>
        <begin position="306"/>
        <end position="361"/>
    </location>
</feature>
<evidence type="ECO:0000313" key="9">
    <source>
        <dbReference type="Proteomes" id="UP000268033"/>
    </source>
</evidence>
<comment type="caution">
    <text evidence="8">The sequence shown here is derived from an EMBL/GenBank/DDBJ whole genome shotgun (WGS) entry which is preliminary data.</text>
</comment>
<dbReference type="Pfam" id="PF25990">
    <property type="entry name" value="Beta-barrel_YknX"/>
    <property type="match status" value="1"/>
</dbReference>
<evidence type="ECO:0000259" key="6">
    <source>
        <dbReference type="Pfam" id="PF25967"/>
    </source>
</evidence>
<dbReference type="Pfam" id="PF25967">
    <property type="entry name" value="RND-MFP_C"/>
    <property type="match status" value="1"/>
</dbReference>
<sequence length="381" mass="40936">MRRILIGLGILVVLGLLVVIKVNSGPAGIKADVASATIGELKRSVLASGKLAYREQVQLRSEVSAMVQHVYVEEGDTVKKGQLLIQLDPQTYQAQVDAQSAYVSQSRIAIERQKSYLQTLRAQVARKVALHAKGLLDTDSFETAKSDLTLAEIDLQTREQALKQAEADLNRVKELLAKTRFYAPMNGVVTAVDIKEGETVIPGTTNIVGSSLMTLADTSAILTEVEVDEADIAGVKVGQSADIFAVAFPDTPLTGKVESIATTARQAVGRQGMSFTVKILLSDLKGKAIRPGMSCRAEIYTETADNALLVPIEAVRYDDNDKPFVMLDKDGVAHRQAVTLGLSDDTQQMIASGLKAGDKVVKGPARALRSLKDGDRIVAHD</sequence>
<dbReference type="PANTHER" id="PTHR30469:SF33">
    <property type="entry name" value="SLR1207 PROTEIN"/>
    <property type="match status" value="1"/>
</dbReference>
<dbReference type="Pfam" id="PF25917">
    <property type="entry name" value="BSH_RND"/>
    <property type="match status" value="1"/>
</dbReference>
<dbReference type="AlphaFoldDB" id="A0A3N1P7Q5"/>
<dbReference type="Gene3D" id="2.40.30.170">
    <property type="match status" value="1"/>
</dbReference>
<dbReference type="PANTHER" id="PTHR30469">
    <property type="entry name" value="MULTIDRUG RESISTANCE PROTEIN MDTA"/>
    <property type="match status" value="1"/>
</dbReference>
<dbReference type="RefSeq" id="WP_123421264.1">
    <property type="nucleotide sequence ID" value="NZ_RJUL01000004.1"/>
</dbReference>
<dbReference type="GO" id="GO:0015562">
    <property type="term" value="F:efflux transmembrane transporter activity"/>
    <property type="evidence" value="ECO:0007669"/>
    <property type="project" value="TreeGrafter"/>
</dbReference>
<keyword evidence="4" id="KW-0175">Coiled coil</keyword>
<dbReference type="Gene3D" id="2.40.50.100">
    <property type="match status" value="1"/>
</dbReference>
<name>A0A3N1P7Q5_9GAMM</name>
<dbReference type="Gene3D" id="2.40.420.20">
    <property type="match status" value="1"/>
</dbReference>
<evidence type="ECO:0000259" key="7">
    <source>
        <dbReference type="Pfam" id="PF25990"/>
    </source>
</evidence>
<comment type="similarity">
    <text evidence="2">Belongs to the membrane fusion protein (MFP) (TC 8.A.1) family.</text>
</comment>
<feature type="coiled-coil region" evidence="4">
    <location>
        <begin position="148"/>
        <end position="178"/>
    </location>
</feature>
<reference evidence="8 9" key="1">
    <citation type="submission" date="2018-11" db="EMBL/GenBank/DDBJ databases">
        <title>Genomic Encyclopedia of Type Strains, Phase IV (KMG-IV): sequencing the most valuable type-strain genomes for metagenomic binning, comparative biology and taxonomic classification.</title>
        <authorList>
            <person name="Goeker M."/>
        </authorList>
    </citation>
    <scope>NUCLEOTIDE SEQUENCE [LARGE SCALE GENOMIC DNA]</scope>
    <source>
        <strain evidence="8 9">DSM 21945</strain>
    </source>
</reference>
<feature type="domain" description="Multidrug resistance protein MdtA-like barrel-sandwich hybrid" evidence="5">
    <location>
        <begin position="55"/>
        <end position="206"/>
    </location>
</feature>
<protein>
    <submittedName>
        <fullName evidence="8">HlyD family secretion protein</fullName>
    </submittedName>
</protein>
<evidence type="ECO:0000256" key="1">
    <source>
        <dbReference type="ARBA" id="ARBA00004196"/>
    </source>
</evidence>
<keyword evidence="3" id="KW-0813">Transport</keyword>
<dbReference type="Proteomes" id="UP000268033">
    <property type="component" value="Unassembled WGS sequence"/>
</dbReference>